<dbReference type="InterPro" id="IPR023378">
    <property type="entry name" value="YheA/YmcA-like_dom_sf"/>
</dbReference>
<reference evidence="1" key="1">
    <citation type="submission" date="2019-08" db="EMBL/GenBank/DDBJ databases">
        <authorList>
            <person name="Kucharzyk K."/>
            <person name="Murdoch R.W."/>
            <person name="Higgins S."/>
            <person name="Loffler F."/>
        </authorList>
    </citation>
    <scope>NUCLEOTIDE SEQUENCE</scope>
</reference>
<protein>
    <recommendedName>
        <fullName evidence="2">YlbF family regulator</fullName>
    </recommendedName>
</protein>
<dbReference type="Pfam" id="PF06133">
    <property type="entry name" value="Com_YlbF"/>
    <property type="match status" value="1"/>
</dbReference>
<dbReference type="InterPro" id="IPR010368">
    <property type="entry name" value="Com_YlbF"/>
</dbReference>
<evidence type="ECO:0000313" key="1">
    <source>
        <dbReference type="EMBL" id="MPM51996.1"/>
    </source>
</evidence>
<dbReference type="AlphaFoldDB" id="A0A645AGB0"/>
<dbReference type="SUPFAM" id="SSF158622">
    <property type="entry name" value="YheA/YmcA-like"/>
    <property type="match status" value="1"/>
</dbReference>
<accession>A0A645AGB0</accession>
<proteinExistence type="predicted"/>
<dbReference type="EMBL" id="VSSQ01013667">
    <property type="protein sequence ID" value="MPM51996.1"/>
    <property type="molecule type" value="Genomic_DNA"/>
</dbReference>
<dbReference type="Gene3D" id="1.20.1500.10">
    <property type="entry name" value="YheA/YmcA-like"/>
    <property type="match status" value="1"/>
</dbReference>
<gene>
    <name evidence="1" type="ORF">SDC9_98749</name>
</gene>
<evidence type="ECO:0008006" key="2">
    <source>
        <dbReference type="Google" id="ProtNLM"/>
    </source>
</evidence>
<name>A0A645AGB0_9ZZZZ</name>
<comment type="caution">
    <text evidence="1">The sequence shown here is derived from an EMBL/GenBank/DDBJ whole genome shotgun (WGS) entry which is preliminary data.</text>
</comment>
<sequence>MRALYEEIMANEIMVTFSEAQESLNELMGEINGLIQFYVTGEEPSSCGGDCAGCSGCSGF</sequence>
<organism evidence="1">
    <name type="scientific">bioreactor metagenome</name>
    <dbReference type="NCBI Taxonomy" id="1076179"/>
    <lineage>
        <taxon>unclassified sequences</taxon>
        <taxon>metagenomes</taxon>
        <taxon>ecological metagenomes</taxon>
    </lineage>
</organism>